<dbReference type="EMBL" id="CAUOFW020001756">
    <property type="protein sequence ID" value="CAK9148523.1"/>
    <property type="molecule type" value="Genomic_DNA"/>
</dbReference>
<dbReference type="PANTHER" id="PTHR22967">
    <property type="entry name" value="SERINE/THREONINE PROTEIN KINASE"/>
    <property type="match status" value="1"/>
</dbReference>
<evidence type="ECO:0000313" key="12">
    <source>
        <dbReference type="Proteomes" id="UP001642360"/>
    </source>
</evidence>
<evidence type="ECO:0000256" key="1">
    <source>
        <dbReference type="ARBA" id="ARBA00012513"/>
    </source>
</evidence>
<feature type="region of interest" description="Disordered" evidence="9">
    <location>
        <begin position="610"/>
        <end position="666"/>
    </location>
</feature>
<evidence type="ECO:0000256" key="6">
    <source>
        <dbReference type="ARBA" id="ARBA00022840"/>
    </source>
</evidence>
<dbReference type="SUPFAM" id="SSF56112">
    <property type="entry name" value="Protein kinase-like (PK-like)"/>
    <property type="match status" value="1"/>
</dbReference>
<accession>A0ABC8RUX8</accession>
<dbReference type="AlphaFoldDB" id="A0ABC8RUX8"/>
<protein>
    <recommendedName>
        <fullName evidence="1">non-specific serine/threonine protein kinase</fullName>
        <ecNumber evidence="1">2.7.11.1</ecNumber>
    </recommendedName>
</protein>
<dbReference type="FunFam" id="1.10.510.10:FF:000349">
    <property type="entry name" value="probable serine/threonine-protein kinase DDB_G0280111"/>
    <property type="match status" value="1"/>
</dbReference>
<dbReference type="Pfam" id="PF00069">
    <property type="entry name" value="Pkinase"/>
    <property type="match status" value="1"/>
</dbReference>
<feature type="domain" description="Protein kinase" evidence="10">
    <location>
        <begin position="87"/>
        <end position="357"/>
    </location>
</feature>
<feature type="compositionally biased region" description="Basic and acidic residues" evidence="9">
    <location>
        <begin position="452"/>
        <end position="470"/>
    </location>
</feature>
<evidence type="ECO:0000256" key="7">
    <source>
        <dbReference type="ARBA" id="ARBA00047899"/>
    </source>
</evidence>
<feature type="compositionally biased region" description="Basic and acidic residues" evidence="9">
    <location>
        <begin position="743"/>
        <end position="752"/>
    </location>
</feature>
<organism evidence="11 12">
    <name type="scientific">Ilex paraguariensis</name>
    <name type="common">yerba mate</name>
    <dbReference type="NCBI Taxonomy" id="185542"/>
    <lineage>
        <taxon>Eukaryota</taxon>
        <taxon>Viridiplantae</taxon>
        <taxon>Streptophyta</taxon>
        <taxon>Embryophyta</taxon>
        <taxon>Tracheophyta</taxon>
        <taxon>Spermatophyta</taxon>
        <taxon>Magnoliopsida</taxon>
        <taxon>eudicotyledons</taxon>
        <taxon>Gunneridae</taxon>
        <taxon>Pentapetalae</taxon>
        <taxon>asterids</taxon>
        <taxon>campanulids</taxon>
        <taxon>Aquifoliales</taxon>
        <taxon>Aquifoliaceae</taxon>
        <taxon>Ilex</taxon>
    </lineage>
</organism>
<dbReference type="InterPro" id="IPR000719">
    <property type="entry name" value="Prot_kinase_dom"/>
</dbReference>
<dbReference type="EC" id="2.7.11.1" evidence="1"/>
<evidence type="ECO:0000256" key="2">
    <source>
        <dbReference type="ARBA" id="ARBA00022527"/>
    </source>
</evidence>
<sequence length="762" mass="85431">MLMCCEKQHTWVLLRIENVVSYYVILGKCHSIPCFNAIDTLSNSLPIFAGPFIFPLSSSDMWRFKQFMPKEQNGLEGRSIDIGDLKVHVRNVIAEGGFSCVYLAREAIHGSKQYALKHIICNDEESLELVMKEIRVMKLLKGHPNVVTLHSHTIFDTGRTKEALLVMEYCEKSLVSVLESRGAGYFEEKQILTIFRDVCNAVFAMHCQSPPIAHRDLKAENLLLGSDGLWKLCDFGSTSTNHKRFEKPEEMGVEEDNIRKHTTPAYRAPEMWDLLRRELINEKVDIWALGCLLFRICYFKSAFDGESKLQILNGNYRIPDMPKYSTSVTDLLNDMLQSSPDARPDITQAWFRVNNLLPDGLQKSLPDRPPEMKQLGTDMHEGIPKPANKSNLVPRRSPPPPPLAAEPARNVSPPSLSSGVGGGGGPLGAFWNTQHAKDSVVEDNSRLKFDDEVTIHSSSRPDRSRTERLPVSHKNSPPIEENLQARPILRNVHRKSVNRSEDGPSKDFEIKLFQDDSDDGCSEISKGSKSENTPGFQSEAFNAFVTEFGTNKLNPGSSSKKSGKEDLLEAEIERLKEQLKQANMEKAEITSKYDKLSAICRSQRQEIHELKQTLGVRRTPSPNRDASKHQTSPGVQPPTAPPLREKERTVWDLPHGPLEKSSPSPDPKLWQAFAEDPKPQTMLMNNTSKSVRTRNGHQHKQAAEVTSGASSWGFGTDNFMAVPVANSEINIPFTELNNSQRFVEPKSVEKKSTSQPAGWAGF</sequence>
<dbReference type="InterPro" id="IPR008271">
    <property type="entry name" value="Ser/Thr_kinase_AS"/>
</dbReference>
<dbReference type="Gene3D" id="1.10.510.10">
    <property type="entry name" value="Transferase(Phosphotransferase) domain 1"/>
    <property type="match status" value="1"/>
</dbReference>
<comment type="catalytic activity">
    <reaction evidence="8">
        <text>L-seryl-[protein] + ATP = O-phospho-L-seryl-[protein] + ADP + H(+)</text>
        <dbReference type="Rhea" id="RHEA:17989"/>
        <dbReference type="Rhea" id="RHEA-COMP:9863"/>
        <dbReference type="Rhea" id="RHEA-COMP:11604"/>
        <dbReference type="ChEBI" id="CHEBI:15378"/>
        <dbReference type="ChEBI" id="CHEBI:29999"/>
        <dbReference type="ChEBI" id="CHEBI:30616"/>
        <dbReference type="ChEBI" id="CHEBI:83421"/>
        <dbReference type="ChEBI" id="CHEBI:456216"/>
        <dbReference type="EC" id="2.7.11.1"/>
    </reaction>
</comment>
<name>A0ABC8RUX8_9AQUA</name>
<keyword evidence="2" id="KW-0723">Serine/threonine-protein kinase</keyword>
<evidence type="ECO:0000256" key="4">
    <source>
        <dbReference type="ARBA" id="ARBA00022741"/>
    </source>
</evidence>
<evidence type="ECO:0000256" key="9">
    <source>
        <dbReference type="SAM" id="MobiDB-lite"/>
    </source>
</evidence>
<gene>
    <name evidence="11" type="ORF">ILEXP_LOCUS16466</name>
</gene>
<dbReference type="SMART" id="SM00220">
    <property type="entry name" value="S_TKc"/>
    <property type="match status" value="1"/>
</dbReference>
<feature type="region of interest" description="Disordered" evidence="9">
    <location>
        <begin position="738"/>
        <end position="762"/>
    </location>
</feature>
<proteinExistence type="predicted"/>
<dbReference type="Proteomes" id="UP001642360">
    <property type="component" value="Unassembled WGS sequence"/>
</dbReference>
<keyword evidence="4" id="KW-0547">Nucleotide-binding</keyword>
<dbReference type="PROSITE" id="PS00108">
    <property type="entry name" value="PROTEIN_KINASE_ST"/>
    <property type="match status" value="1"/>
</dbReference>
<dbReference type="PANTHER" id="PTHR22967:SF57">
    <property type="entry name" value="AUXILIN, ISOFORM A-RELATED"/>
    <property type="match status" value="1"/>
</dbReference>
<feature type="compositionally biased region" description="Low complexity" evidence="9">
    <location>
        <begin position="405"/>
        <end position="418"/>
    </location>
</feature>
<dbReference type="PROSITE" id="PS50011">
    <property type="entry name" value="PROTEIN_KINASE_DOM"/>
    <property type="match status" value="1"/>
</dbReference>
<keyword evidence="3" id="KW-0808">Transferase</keyword>
<keyword evidence="12" id="KW-1185">Reference proteome</keyword>
<evidence type="ECO:0000313" key="11">
    <source>
        <dbReference type="EMBL" id="CAK9148523.1"/>
    </source>
</evidence>
<dbReference type="GO" id="GO:0005524">
    <property type="term" value="F:ATP binding"/>
    <property type="evidence" value="ECO:0007669"/>
    <property type="project" value="UniProtKB-KW"/>
</dbReference>
<evidence type="ECO:0000256" key="3">
    <source>
        <dbReference type="ARBA" id="ARBA00022679"/>
    </source>
</evidence>
<dbReference type="InterPro" id="IPR011009">
    <property type="entry name" value="Kinase-like_dom_sf"/>
</dbReference>
<comment type="caution">
    <text evidence="11">The sequence shown here is derived from an EMBL/GenBank/DDBJ whole genome shotgun (WGS) entry which is preliminary data.</text>
</comment>
<keyword evidence="5" id="KW-0418">Kinase</keyword>
<dbReference type="CDD" id="cd13985">
    <property type="entry name" value="STKc_GAK_like"/>
    <property type="match status" value="1"/>
</dbReference>
<dbReference type="GO" id="GO:0004674">
    <property type="term" value="F:protein serine/threonine kinase activity"/>
    <property type="evidence" value="ECO:0007669"/>
    <property type="project" value="UniProtKB-KW"/>
</dbReference>
<feature type="region of interest" description="Disordered" evidence="9">
    <location>
        <begin position="361"/>
        <end position="431"/>
    </location>
</feature>
<reference evidence="11 12" key="1">
    <citation type="submission" date="2024-02" db="EMBL/GenBank/DDBJ databases">
        <authorList>
            <person name="Vignale AGUSTIN F."/>
            <person name="Sosa J E."/>
            <person name="Modenutti C."/>
        </authorList>
    </citation>
    <scope>NUCLEOTIDE SEQUENCE [LARGE SCALE GENOMIC DNA]</scope>
</reference>
<feature type="compositionally biased region" description="Polar residues" evidence="9">
    <location>
        <begin position="620"/>
        <end position="634"/>
    </location>
</feature>
<evidence type="ECO:0000256" key="5">
    <source>
        <dbReference type="ARBA" id="ARBA00022777"/>
    </source>
</evidence>
<feature type="region of interest" description="Disordered" evidence="9">
    <location>
        <begin position="452"/>
        <end position="482"/>
    </location>
</feature>
<evidence type="ECO:0000259" key="10">
    <source>
        <dbReference type="PROSITE" id="PS50011"/>
    </source>
</evidence>
<evidence type="ECO:0000256" key="8">
    <source>
        <dbReference type="ARBA" id="ARBA00048679"/>
    </source>
</evidence>
<keyword evidence="6" id="KW-0067">ATP-binding</keyword>
<comment type="catalytic activity">
    <reaction evidence="7">
        <text>L-threonyl-[protein] + ATP = O-phospho-L-threonyl-[protein] + ADP + H(+)</text>
        <dbReference type="Rhea" id="RHEA:46608"/>
        <dbReference type="Rhea" id="RHEA-COMP:11060"/>
        <dbReference type="Rhea" id="RHEA-COMP:11605"/>
        <dbReference type="ChEBI" id="CHEBI:15378"/>
        <dbReference type="ChEBI" id="CHEBI:30013"/>
        <dbReference type="ChEBI" id="CHEBI:30616"/>
        <dbReference type="ChEBI" id="CHEBI:61977"/>
        <dbReference type="ChEBI" id="CHEBI:456216"/>
        <dbReference type="EC" id="2.7.11.1"/>
    </reaction>
</comment>